<dbReference type="InterPro" id="IPR016461">
    <property type="entry name" value="COMT-like"/>
</dbReference>
<dbReference type="InterPro" id="IPR036390">
    <property type="entry name" value="WH_DNA-bd_sf"/>
</dbReference>
<evidence type="ECO:0000256" key="2">
    <source>
        <dbReference type="ARBA" id="ARBA00022679"/>
    </source>
</evidence>
<reference evidence="7" key="1">
    <citation type="journal article" date="2019" name="Int. J. Syst. Evol. Microbiol.">
        <title>The Global Catalogue of Microorganisms (GCM) 10K type strain sequencing project: providing services to taxonomists for standard genome sequencing and annotation.</title>
        <authorList>
            <consortium name="The Broad Institute Genomics Platform"/>
            <consortium name="The Broad Institute Genome Sequencing Center for Infectious Disease"/>
            <person name="Wu L."/>
            <person name="Ma J."/>
        </authorList>
    </citation>
    <scope>NUCLEOTIDE SEQUENCE [LARGE SCALE GENOMIC DNA]</scope>
    <source>
        <strain evidence="7">CGMCC 4.7643</strain>
    </source>
</reference>
<dbReference type="PANTHER" id="PTHR43712">
    <property type="entry name" value="PUTATIVE (AFU_ORTHOLOGUE AFUA_4G14580)-RELATED"/>
    <property type="match status" value="1"/>
</dbReference>
<keyword evidence="7" id="KW-1185">Reference proteome</keyword>
<evidence type="ECO:0000256" key="1">
    <source>
        <dbReference type="ARBA" id="ARBA00022603"/>
    </source>
</evidence>
<evidence type="ECO:0000256" key="3">
    <source>
        <dbReference type="ARBA" id="ARBA00022691"/>
    </source>
</evidence>
<dbReference type="Pfam" id="PF00891">
    <property type="entry name" value="Methyltransf_2"/>
    <property type="match status" value="1"/>
</dbReference>
<evidence type="ECO:0000259" key="4">
    <source>
        <dbReference type="Pfam" id="PF00891"/>
    </source>
</evidence>
<feature type="domain" description="O-methyltransferase dimerisation" evidence="5">
    <location>
        <begin position="16"/>
        <end position="90"/>
    </location>
</feature>
<dbReference type="SUPFAM" id="SSF46785">
    <property type="entry name" value="Winged helix' DNA-binding domain"/>
    <property type="match status" value="1"/>
</dbReference>
<dbReference type="GO" id="GO:0008168">
    <property type="term" value="F:methyltransferase activity"/>
    <property type="evidence" value="ECO:0007669"/>
    <property type="project" value="UniProtKB-KW"/>
</dbReference>
<sequence length="341" mass="37856">MTMNGDRVVDAVSIFQLNHGFAQSKLLHSAVEIGLFELLAEAPAAEPEIRRRLGLHQRFTRDFLTALVALGLLERDGERYRNTEVTTEHLVPGGTLYLGGRVRAASKRHFVAWSRFTEALRDGKQKAGEDDLKLFETLYTDPEKTKGLLDHVDANTSLVGPQLAEFVDWSAVKSFVDVGGSRGRLATHLVTAHPHLRGTVFELPPVEPYFHELMAEVGLADKVRYHAGDCFADPLPETDVMIFGHILHDFPIPQRRDLLQRAARAVRPGGAVVVYDQMLDEEEPDLHCFIGSLNVALNTVGGSDYTVAECREWMEKAGLVFVAAQRFARGTSTAVMARREA</sequence>
<dbReference type="InterPro" id="IPR001077">
    <property type="entry name" value="COMT_C"/>
</dbReference>
<keyword evidence="1 6" id="KW-0489">Methyltransferase</keyword>
<dbReference type="InterPro" id="IPR012967">
    <property type="entry name" value="COMT_dimerisation"/>
</dbReference>
<feature type="domain" description="O-methyltransferase C-terminal" evidence="4">
    <location>
        <begin position="113"/>
        <end position="318"/>
    </location>
</feature>
<keyword evidence="3" id="KW-0949">S-adenosyl-L-methionine</keyword>
<dbReference type="Pfam" id="PF08100">
    <property type="entry name" value="Dimerisation"/>
    <property type="match status" value="1"/>
</dbReference>
<keyword evidence="2" id="KW-0808">Transferase</keyword>
<dbReference type="RefSeq" id="WP_345400551.1">
    <property type="nucleotide sequence ID" value="NZ_BAABHG010000011.1"/>
</dbReference>
<dbReference type="Gene3D" id="3.40.50.150">
    <property type="entry name" value="Vaccinia Virus protein VP39"/>
    <property type="match status" value="1"/>
</dbReference>
<proteinExistence type="predicted"/>
<dbReference type="Proteomes" id="UP001597419">
    <property type="component" value="Unassembled WGS sequence"/>
</dbReference>
<gene>
    <name evidence="6" type="ORF">ACFSYJ_33450</name>
</gene>
<dbReference type="EMBL" id="JBHUKU010000021">
    <property type="protein sequence ID" value="MFD2463561.1"/>
    <property type="molecule type" value="Genomic_DNA"/>
</dbReference>
<protein>
    <submittedName>
        <fullName evidence="6">Methyltransferase</fullName>
    </submittedName>
</protein>
<dbReference type="Gene3D" id="1.10.10.10">
    <property type="entry name" value="Winged helix-like DNA-binding domain superfamily/Winged helix DNA-binding domain"/>
    <property type="match status" value="1"/>
</dbReference>
<dbReference type="SUPFAM" id="SSF53335">
    <property type="entry name" value="S-adenosyl-L-methionine-dependent methyltransferases"/>
    <property type="match status" value="1"/>
</dbReference>
<evidence type="ECO:0000313" key="6">
    <source>
        <dbReference type="EMBL" id="MFD2463561.1"/>
    </source>
</evidence>
<dbReference type="GO" id="GO:0032259">
    <property type="term" value="P:methylation"/>
    <property type="evidence" value="ECO:0007669"/>
    <property type="project" value="UniProtKB-KW"/>
</dbReference>
<dbReference type="InterPro" id="IPR036388">
    <property type="entry name" value="WH-like_DNA-bd_sf"/>
</dbReference>
<evidence type="ECO:0000259" key="5">
    <source>
        <dbReference type="Pfam" id="PF08100"/>
    </source>
</evidence>
<evidence type="ECO:0000313" key="7">
    <source>
        <dbReference type="Proteomes" id="UP001597419"/>
    </source>
</evidence>
<dbReference type="PROSITE" id="PS51683">
    <property type="entry name" value="SAM_OMT_II"/>
    <property type="match status" value="1"/>
</dbReference>
<accession>A0ABW5GRQ9</accession>
<organism evidence="6 7">
    <name type="scientific">Amycolatopsis samaneae</name>
    <dbReference type="NCBI Taxonomy" id="664691"/>
    <lineage>
        <taxon>Bacteria</taxon>
        <taxon>Bacillati</taxon>
        <taxon>Actinomycetota</taxon>
        <taxon>Actinomycetes</taxon>
        <taxon>Pseudonocardiales</taxon>
        <taxon>Pseudonocardiaceae</taxon>
        <taxon>Amycolatopsis</taxon>
    </lineage>
</organism>
<dbReference type="PIRSF" id="PIRSF005739">
    <property type="entry name" value="O-mtase"/>
    <property type="match status" value="1"/>
</dbReference>
<comment type="caution">
    <text evidence="6">The sequence shown here is derived from an EMBL/GenBank/DDBJ whole genome shotgun (WGS) entry which is preliminary data.</text>
</comment>
<name>A0ABW5GRQ9_9PSEU</name>
<dbReference type="PANTHER" id="PTHR43712:SF2">
    <property type="entry name" value="O-METHYLTRANSFERASE CICE"/>
    <property type="match status" value="1"/>
</dbReference>
<dbReference type="InterPro" id="IPR029063">
    <property type="entry name" value="SAM-dependent_MTases_sf"/>
</dbReference>